<dbReference type="PANTHER" id="PTHR47739:SF1">
    <property type="entry name" value="TRNA1(VAL) (ADENINE(37)-N6)-METHYLTRANSFERASE"/>
    <property type="match status" value="1"/>
</dbReference>
<dbReference type="GO" id="GO:0003676">
    <property type="term" value="F:nucleic acid binding"/>
    <property type="evidence" value="ECO:0007669"/>
    <property type="project" value="InterPro"/>
</dbReference>
<organism evidence="5 7">
    <name type="scientific">Acetobacter indonesiensis</name>
    <dbReference type="NCBI Taxonomy" id="104101"/>
    <lineage>
        <taxon>Bacteria</taxon>
        <taxon>Pseudomonadati</taxon>
        <taxon>Pseudomonadota</taxon>
        <taxon>Alphaproteobacteria</taxon>
        <taxon>Acetobacterales</taxon>
        <taxon>Acetobacteraceae</taxon>
        <taxon>Acetobacter</taxon>
    </lineage>
</organism>
<dbReference type="CDD" id="cd02440">
    <property type="entry name" value="AdoMet_MTases"/>
    <property type="match status" value="1"/>
</dbReference>
<evidence type="ECO:0000313" key="6">
    <source>
        <dbReference type="Proteomes" id="UP000032673"/>
    </source>
</evidence>
<reference evidence="4 6" key="1">
    <citation type="submission" date="2012-11" db="EMBL/GenBank/DDBJ databases">
        <title>Whole genome sequence of Acetobacter indonesiensis 5H-1.</title>
        <authorList>
            <person name="Azuma Y."/>
            <person name="Higashiura N."/>
            <person name="Hirakawa H."/>
            <person name="Matsushita K."/>
        </authorList>
    </citation>
    <scope>NUCLEOTIDE SEQUENCE [LARGE SCALE GENOMIC DNA]</scope>
    <source>
        <strain evidence="4 6">5H-1</strain>
    </source>
</reference>
<evidence type="ECO:0000313" key="5">
    <source>
        <dbReference type="EMBL" id="GEN02568.1"/>
    </source>
</evidence>
<dbReference type="GO" id="GO:0032259">
    <property type="term" value="P:methylation"/>
    <property type="evidence" value="ECO:0007669"/>
    <property type="project" value="UniProtKB-KW"/>
</dbReference>
<dbReference type="SUPFAM" id="SSF53335">
    <property type="entry name" value="S-adenosyl-L-methionine-dependent methyltransferases"/>
    <property type="match status" value="1"/>
</dbReference>
<reference evidence="5 7" key="2">
    <citation type="submission" date="2019-07" db="EMBL/GenBank/DDBJ databases">
        <title>Whole genome shotgun sequence of Acetobacter indonesiensis NBRC 16471.</title>
        <authorList>
            <person name="Hosoyama A."/>
            <person name="Uohara A."/>
            <person name="Ohji S."/>
            <person name="Ichikawa N."/>
        </authorList>
    </citation>
    <scope>NUCLEOTIDE SEQUENCE [LARGE SCALE GENOMIC DNA]</scope>
    <source>
        <strain evidence="5 7">NBRC 16471</strain>
    </source>
</reference>
<dbReference type="AlphaFoldDB" id="A0A6N3T3J3"/>
<dbReference type="Gene3D" id="3.40.50.150">
    <property type="entry name" value="Vaccinia Virus protein VP39"/>
    <property type="match status" value="1"/>
</dbReference>
<dbReference type="RefSeq" id="WP_048846612.1">
    <property type="nucleotide sequence ID" value="NZ_BAMW01000045.1"/>
</dbReference>
<accession>A0A6N3T3J3</accession>
<dbReference type="PROSITE" id="PS00092">
    <property type="entry name" value="N6_MTASE"/>
    <property type="match status" value="1"/>
</dbReference>
<dbReference type="Proteomes" id="UP000321104">
    <property type="component" value="Unassembled WGS sequence"/>
</dbReference>
<gene>
    <name evidence="4" type="ORF">Abin_047_006</name>
    <name evidence="5" type="ORF">AIN02nite_05930</name>
</gene>
<protein>
    <submittedName>
        <fullName evidence="5">Methyltransferase</fullName>
    </submittedName>
</protein>
<keyword evidence="2" id="KW-0949">S-adenosyl-L-methionine</keyword>
<dbReference type="GO" id="GO:0008757">
    <property type="term" value="F:S-adenosylmethionine-dependent methyltransferase activity"/>
    <property type="evidence" value="ECO:0007669"/>
    <property type="project" value="UniProtKB-ARBA"/>
</dbReference>
<evidence type="ECO:0000259" key="3">
    <source>
        <dbReference type="Pfam" id="PF05175"/>
    </source>
</evidence>
<dbReference type="GO" id="GO:0008170">
    <property type="term" value="F:N-methyltransferase activity"/>
    <property type="evidence" value="ECO:0007669"/>
    <property type="project" value="UniProtKB-ARBA"/>
</dbReference>
<name>A0A6N3T3J3_9PROT</name>
<dbReference type="EMBL" id="BJXQ01000003">
    <property type="protein sequence ID" value="GEN02568.1"/>
    <property type="molecule type" value="Genomic_DNA"/>
</dbReference>
<dbReference type="InterPro" id="IPR002052">
    <property type="entry name" value="DNA_methylase_N6_adenine_CS"/>
</dbReference>
<dbReference type="InterPro" id="IPR007848">
    <property type="entry name" value="Small_mtfrase_dom"/>
</dbReference>
<comment type="caution">
    <text evidence="5">The sequence shown here is derived from an EMBL/GenBank/DDBJ whole genome shotgun (WGS) entry which is preliminary data.</text>
</comment>
<feature type="domain" description="Methyltransferase small" evidence="3">
    <location>
        <begin position="34"/>
        <end position="136"/>
    </location>
</feature>
<sequence length="268" mass="28910">MSHFPPLSSGTLMAGKIVYSQFQTGNRTGLEPVLMAAAVPARPGQRVAEIGCGAGAGLLCLAHRIPELNLWGIELDSASLVLAEQNMHANGHSGVTFVNASFPTDLPPEVPFGQFDHCFANPPWHEAESSSSPTARRDLARRALPDTLKSWIKGASRLLRHKGSLTLALPADQLAAACTALTVARFGDIALCPLWPKRGRAARLMLVQARYGVKNPSRILPGLTLHEDAGGFTPESRLILKDGNPLVLHRQQKTQPNVQKLVHLENQP</sequence>
<dbReference type="InterPro" id="IPR029063">
    <property type="entry name" value="SAM-dependent_MTases_sf"/>
</dbReference>
<dbReference type="InterPro" id="IPR050210">
    <property type="entry name" value="tRNA_Adenine-N(6)_MTase"/>
</dbReference>
<dbReference type="EMBL" id="BAMW01000045">
    <property type="protein sequence ID" value="GAN63752.1"/>
    <property type="molecule type" value="Genomic_DNA"/>
</dbReference>
<keyword evidence="5" id="KW-0808">Transferase</keyword>
<evidence type="ECO:0000256" key="2">
    <source>
        <dbReference type="ARBA" id="ARBA00022691"/>
    </source>
</evidence>
<dbReference type="PANTHER" id="PTHR47739">
    <property type="entry name" value="TRNA1(VAL) (ADENINE(37)-N6)-METHYLTRANSFERASE"/>
    <property type="match status" value="1"/>
</dbReference>
<keyword evidence="6" id="KW-1185">Reference proteome</keyword>
<proteinExistence type="predicted"/>
<dbReference type="Pfam" id="PF05175">
    <property type="entry name" value="MTS"/>
    <property type="match status" value="1"/>
</dbReference>
<evidence type="ECO:0000313" key="4">
    <source>
        <dbReference type="EMBL" id="GAN63752.1"/>
    </source>
</evidence>
<dbReference type="Proteomes" id="UP000032673">
    <property type="component" value="Unassembled WGS sequence"/>
</dbReference>
<evidence type="ECO:0000313" key="7">
    <source>
        <dbReference type="Proteomes" id="UP000321104"/>
    </source>
</evidence>
<evidence type="ECO:0000256" key="1">
    <source>
        <dbReference type="ARBA" id="ARBA00022603"/>
    </source>
</evidence>
<keyword evidence="1 5" id="KW-0489">Methyltransferase</keyword>